<dbReference type="Gene3D" id="2.160.20.80">
    <property type="entry name" value="E3 ubiquitin-protein ligase SopA"/>
    <property type="match status" value="1"/>
</dbReference>
<evidence type="ECO:0000313" key="3">
    <source>
        <dbReference type="Proteomes" id="UP000250434"/>
    </source>
</evidence>
<protein>
    <recommendedName>
        <fullName evidence="4">Pentapeptide repeat-containing protein</fullName>
    </recommendedName>
</protein>
<accession>A0A344L5X5</accession>
<dbReference type="Proteomes" id="UP000250434">
    <property type="component" value="Chromosome"/>
</dbReference>
<name>A0A344L5X5_9PSEU</name>
<evidence type="ECO:0008006" key="4">
    <source>
        <dbReference type="Google" id="ProtNLM"/>
    </source>
</evidence>
<keyword evidence="3" id="KW-1185">Reference proteome</keyword>
<sequence>MKPSSRDPERPYEELSNRAIRWAALALVVLGAGLAAVLLVAFGDGQHAGQLNAIRTAGAIVLGTGGAAALWLAARRQRTSEIALNQKHIDQQAADRAFEFQLQVNEQNRQHMERVAAATEHDAEARRITELYSTSVEQLGSDKAPVRLGGLYALERLAQDNPGQRQTIVNVLCAYLRMPFDTREAQEREVRTTAQRILAKHLERNGAESWGRLDVDLTGAHLIDFTLIHADLGRAWFERAEFEGTADFLGTGFGDALFDEVAFSGEAVFDLAEFGARTEFRQVRFAGAARFSEARFPDEADFHDAKFESEAVFRSAVFGAGRFDGTTFYRGAVFDQAAFGAPAFFRRAEFKGDAGFHGARFEQGAVFDGAQFTDDARFQESAFTGDATFDGVDFAGVASFSRGLFAGNLQVKGARFGRSARFHDVGFEGAVEVTGTEFARGMPDELTERATGPLP</sequence>
<dbReference type="KEGG" id="aab:A4R43_13565"/>
<feature type="transmembrane region" description="Helical" evidence="1">
    <location>
        <begin position="54"/>
        <end position="74"/>
    </location>
</feature>
<proteinExistence type="predicted"/>
<dbReference type="Pfam" id="PF13576">
    <property type="entry name" value="Pentapeptide_3"/>
    <property type="match status" value="1"/>
</dbReference>
<evidence type="ECO:0000313" key="2">
    <source>
        <dbReference type="EMBL" id="AXB43449.1"/>
    </source>
</evidence>
<evidence type="ECO:0000256" key="1">
    <source>
        <dbReference type="SAM" id="Phobius"/>
    </source>
</evidence>
<keyword evidence="1" id="KW-1133">Transmembrane helix</keyword>
<feature type="transmembrane region" description="Helical" evidence="1">
    <location>
        <begin position="20"/>
        <end position="42"/>
    </location>
</feature>
<organism evidence="2 3">
    <name type="scientific">Amycolatopsis albispora</name>
    <dbReference type="NCBI Taxonomy" id="1804986"/>
    <lineage>
        <taxon>Bacteria</taxon>
        <taxon>Bacillati</taxon>
        <taxon>Actinomycetota</taxon>
        <taxon>Actinomycetes</taxon>
        <taxon>Pseudonocardiales</taxon>
        <taxon>Pseudonocardiaceae</taxon>
        <taxon>Amycolatopsis</taxon>
    </lineage>
</organism>
<dbReference type="SUPFAM" id="SSF141571">
    <property type="entry name" value="Pentapeptide repeat-like"/>
    <property type="match status" value="1"/>
</dbReference>
<dbReference type="InterPro" id="IPR001646">
    <property type="entry name" value="5peptide_repeat"/>
</dbReference>
<keyword evidence="1" id="KW-0472">Membrane</keyword>
<dbReference type="EMBL" id="CP015163">
    <property type="protein sequence ID" value="AXB43449.1"/>
    <property type="molecule type" value="Genomic_DNA"/>
</dbReference>
<dbReference type="OrthoDB" id="8440251at2"/>
<keyword evidence="1" id="KW-0812">Transmembrane</keyword>
<gene>
    <name evidence="2" type="ORF">A4R43_13565</name>
</gene>
<reference evidence="2 3" key="1">
    <citation type="submission" date="2016-04" db="EMBL/GenBank/DDBJ databases">
        <title>Complete genome sequence and analysis of deep-sea sediment isolate, Amycolatopsis sp. WP1.</title>
        <authorList>
            <person name="Wang H."/>
            <person name="Chen S."/>
            <person name="Wu Q."/>
        </authorList>
    </citation>
    <scope>NUCLEOTIDE SEQUENCE [LARGE SCALE GENOMIC DNA]</scope>
    <source>
        <strain evidence="2 3">WP1</strain>
    </source>
</reference>
<dbReference type="RefSeq" id="WP_113692690.1">
    <property type="nucleotide sequence ID" value="NZ_CP015163.1"/>
</dbReference>
<dbReference type="AlphaFoldDB" id="A0A344L5X5"/>